<dbReference type="InterPro" id="IPR038468">
    <property type="entry name" value="MmpS_C"/>
</dbReference>
<reference evidence="8 9" key="1">
    <citation type="submission" date="2019-07" db="EMBL/GenBank/DDBJ databases">
        <title>New Mycobacterium species.</title>
        <authorList>
            <person name="Tortoli E."/>
            <person name="Ghielmetti G."/>
            <person name="Friedel U."/>
            <person name="Trovato A."/>
        </authorList>
    </citation>
    <scope>NUCLEOTIDE SEQUENCE [LARGE SCALE GENOMIC DNA]</scope>
    <source>
        <strain evidence="8 9">16-83</strain>
    </source>
</reference>
<dbReference type="EMBL" id="VMQU01000032">
    <property type="protein sequence ID" value="TVS90358.1"/>
    <property type="molecule type" value="Genomic_DNA"/>
</dbReference>
<comment type="similarity">
    <text evidence="2">Belongs to the MmpS family.</text>
</comment>
<dbReference type="Proteomes" id="UP000320513">
    <property type="component" value="Unassembled WGS sequence"/>
</dbReference>
<evidence type="ECO:0000256" key="6">
    <source>
        <dbReference type="ARBA" id="ARBA00023136"/>
    </source>
</evidence>
<gene>
    <name evidence="8" type="ORF">FPZ47_09840</name>
</gene>
<sequence length="163" mass="17705">MLGRTAEPARPNCRPAKGSPIIKLLSRTWIPLVVLAVVVVGGFVVYRVHGYFGSAKRESYADSNLENPKPFNPKRISYEVFGPAGAVADISYFDVNGDPQRVDGARLPWSLRITTTKAAVMGNLVAQGDSDTLGCRITVDGEVKAERISHEVHAYTFCLVKSA</sequence>
<organism evidence="8 9">
    <name type="scientific">Mycobacterium helveticum</name>
    <dbReference type="NCBI Taxonomy" id="2592811"/>
    <lineage>
        <taxon>Bacteria</taxon>
        <taxon>Bacillati</taxon>
        <taxon>Actinomycetota</taxon>
        <taxon>Actinomycetes</taxon>
        <taxon>Mycobacteriales</taxon>
        <taxon>Mycobacteriaceae</taxon>
        <taxon>Mycobacterium</taxon>
    </lineage>
</organism>
<evidence type="ECO:0008006" key="10">
    <source>
        <dbReference type="Google" id="ProtNLM"/>
    </source>
</evidence>
<evidence type="ECO:0000313" key="9">
    <source>
        <dbReference type="Proteomes" id="UP000320513"/>
    </source>
</evidence>
<dbReference type="Pfam" id="PF05423">
    <property type="entry name" value="Mycobact_memb"/>
    <property type="match status" value="1"/>
</dbReference>
<keyword evidence="9" id="KW-1185">Reference proteome</keyword>
<keyword evidence="5 7" id="KW-1133">Transmembrane helix</keyword>
<keyword evidence="4 7" id="KW-0812">Transmembrane</keyword>
<keyword evidence="3" id="KW-1003">Cell membrane</keyword>
<dbReference type="InterPro" id="IPR008693">
    <property type="entry name" value="MmpS"/>
</dbReference>
<evidence type="ECO:0000256" key="5">
    <source>
        <dbReference type="ARBA" id="ARBA00022989"/>
    </source>
</evidence>
<dbReference type="GO" id="GO:0005886">
    <property type="term" value="C:plasma membrane"/>
    <property type="evidence" value="ECO:0007669"/>
    <property type="project" value="UniProtKB-SubCell"/>
</dbReference>
<dbReference type="RefSeq" id="WP_144950840.1">
    <property type="nucleotide sequence ID" value="NZ_VMQU01000032.1"/>
</dbReference>
<feature type="transmembrane region" description="Helical" evidence="7">
    <location>
        <begin position="29"/>
        <end position="48"/>
    </location>
</feature>
<evidence type="ECO:0000256" key="4">
    <source>
        <dbReference type="ARBA" id="ARBA00022692"/>
    </source>
</evidence>
<keyword evidence="6 7" id="KW-0472">Membrane</keyword>
<dbReference type="OrthoDB" id="3398257at2"/>
<dbReference type="Gene3D" id="2.60.40.2880">
    <property type="entry name" value="MmpS1-5, C-terminal soluble domain"/>
    <property type="match status" value="1"/>
</dbReference>
<evidence type="ECO:0000313" key="8">
    <source>
        <dbReference type="EMBL" id="TVS90358.1"/>
    </source>
</evidence>
<evidence type="ECO:0000256" key="3">
    <source>
        <dbReference type="ARBA" id="ARBA00022475"/>
    </source>
</evidence>
<name>A0A557XWE5_9MYCO</name>
<comment type="caution">
    <text evidence="8">The sequence shown here is derived from an EMBL/GenBank/DDBJ whole genome shotgun (WGS) entry which is preliminary data.</text>
</comment>
<proteinExistence type="inferred from homology"/>
<evidence type="ECO:0000256" key="2">
    <source>
        <dbReference type="ARBA" id="ARBA00007531"/>
    </source>
</evidence>
<evidence type="ECO:0000256" key="7">
    <source>
        <dbReference type="SAM" id="Phobius"/>
    </source>
</evidence>
<protein>
    <recommendedName>
        <fullName evidence="10">Transport acessory protein MmpS</fullName>
    </recommendedName>
</protein>
<comment type="subcellular location">
    <subcellularLocation>
        <location evidence="1">Cell membrane</location>
    </subcellularLocation>
</comment>
<evidence type="ECO:0000256" key="1">
    <source>
        <dbReference type="ARBA" id="ARBA00004236"/>
    </source>
</evidence>
<accession>A0A557XWE5</accession>
<dbReference type="AlphaFoldDB" id="A0A557XWE5"/>